<evidence type="ECO:0000259" key="4">
    <source>
        <dbReference type="PROSITE" id="PS50977"/>
    </source>
</evidence>
<keyword evidence="1" id="KW-0805">Transcription regulation</keyword>
<proteinExistence type="predicted"/>
<evidence type="ECO:0000256" key="2">
    <source>
        <dbReference type="ARBA" id="ARBA00023125"/>
    </source>
</evidence>
<dbReference type="Pfam" id="PF00440">
    <property type="entry name" value="TetR_N"/>
    <property type="match status" value="1"/>
</dbReference>
<dbReference type="InterPro" id="IPR041490">
    <property type="entry name" value="KstR2_TetR_C"/>
</dbReference>
<dbReference type="InterPro" id="IPR036271">
    <property type="entry name" value="Tet_transcr_reg_TetR-rel_C_sf"/>
</dbReference>
<protein>
    <submittedName>
        <fullName evidence="5">Transcriptional regulator, AcrR family</fullName>
    </submittedName>
</protein>
<dbReference type="GO" id="GO:0000976">
    <property type="term" value="F:transcription cis-regulatory region binding"/>
    <property type="evidence" value="ECO:0007669"/>
    <property type="project" value="TreeGrafter"/>
</dbReference>
<dbReference type="InterPro" id="IPR009057">
    <property type="entry name" value="Homeodomain-like_sf"/>
</dbReference>
<feature type="domain" description="HTH tetR-type" evidence="4">
    <location>
        <begin position="6"/>
        <end position="66"/>
    </location>
</feature>
<dbReference type="InterPro" id="IPR001647">
    <property type="entry name" value="HTH_TetR"/>
</dbReference>
<keyword evidence="2" id="KW-0238">DNA-binding</keyword>
<dbReference type="InterPro" id="IPR050109">
    <property type="entry name" value="HTH-type_TetR-like_transc_reg"/>
</dbReference>
<dbReference type="Gene3D" id="1.10.357.10">
    <property type="entry name" value="Tetracycline Repressor, domain 2"/>
    <property type="match status" value="1"/>
</dbReference>
<dbReference type="EMBL" id="UOFY01000008">
    <property type="protein sequence ID" value="VAX06387.1"/>
    <property type="molecule type" value="Genomic_DNA"/>
</dbReference>
<dbReference type="Pfam" id="PF17932">
    <property type="entry name" value="TetR_C_24"/>
    <property type="match status" value="1"/>
</dbReference>
<accession>A0A3B1BP00</accession>
<dbReference type="SUPFAM" id="SSF46689">
    <property type="entry name" value="Homeodomain-like"/>
    <property type="match status" value="1"/>
</dbReference>
<dbReference type="AlphaFoldDB" id="A0A3B1BP00"/>
<dbReference type="SUPFAM" id="SSF48498">
    <property type="entry name" value="Tetracyclin repressor-like, C-terminal domain"/>
    <property type="match status" value="1"/>
</dbReference>
<dbReference type="PANTHER" id="PTHR30055">
    <property type="entry name" value="HTH-TYPE TRANSCRIPTIONAL REGULATOR RUTR"/>
    <property type="match status" value="1"/>
</dbReference>
<keyword evidence="3" id="KW-0804">Transcription</keyword>
<evidence type="ECO:0000256" key="3">
    <source>
        <dbReference type="ARBA" id="ARBA00023163"/>
    </source>
</evidence>
<sequence>MGKSHEERKQEIIEAAMELAAEQGVKKVTTQAIADRVGIAQPTVFRHFKTRDAIFSSAIDFLARNLFSVLNVVFTSNEPADVRLQQLIQKQLLFISKHKGLPRLLFSDRLHLESPALKTSVQKIMSRYVERVAMIIQDGLDSGCFRADLDAEETGRYVAALIQGLIMRWSIFDFGFDLADESDALWRFIYASLRV</sequence>
<dbReference type="GO" id="GO:0003700">
    <property type="term" value="F:DNA-binding transcription factor activity"/>
    <property type="evidence" value="ECO:0007669"/>
    <property type="project" value="TreeGrafter"/>
</dbReference>
<evidence type="ECO:0000256" key="1">
    <source>
        <dbReference type="ARBA" id="ARBA00023015"/>
    </source>
</evidence>
<gene>
    <name evidence="5" type="ORF">MNBD_GAMMA25-1843</name>
</gene>
<dbReference type="PROSITE" id="PS50977">
    <property type="entry name" value="HTH_TETR_2"/>
    <property type="match status" value="1"/>
</dbReference>
<name>A0A3B1BP00_9ZZZZ</name>
<evidence type="ECO:0000313" key="5">
    <source>
        <dbReference type="EMBL" id="VAX06387.1"/>
    </source>
</evidence>
<dbReference type="PRINTS" id="PR00455">
    <property type="entry name" value="HTHTETR"/>
</dbReference>
<dbReference type="PANTHER" id="PTHR30055:SF240">
    <property type="entry name" value="HTH-TYPE TRANSCRIPTIONAL REGULATOR ACRR"/>
    <property type="match status" value="1"/>
</dbReference>
<reference evidence="5" key="1">
    <citation type="submission" date="2018-06" db="EMBL/GenBank/DDBJ databases">
        <authorList>
            <person name="Zhirakovskaya E."/>
        </authorList>
    </citation>
    <scope>NUCLEOTIDE SEQUENCE</scope>
</reference>
<organism evidence="5">
    <name type="scientific">hydrothermal vent metagenome</name>
    <dbReference type="NCBI Taxonomy" id="652676"/>
    <lineage>
        <taxon>unclassified sequences</taxon>
        <taxon>metagenomes</taxon>
        <taxon>ecological metagenomes</taxon>
    </lineage>
</organism>